<evidence type="ECO:0000256" key="11">
    <source>
        <dbReference type="ARBA" id="ARBA00023014"/>
    </source>
</evidence>
<dbReference type="NCBIfam" id="TIGR00550">
    <property type="entry name" value="nadA"/>
    <property type="match status" value="1"/>
</dbReference>
<dbReference type="PANTHER" id="PTHR30573">
    <property type="entry name" value="QUINOLINATE SYNTHETASE A"/>
    <property type="match status" value="1"/>
</dbReference>
<name>A0A5J4Q6Z3_9ZZZZ</name>
<sequence length="320" mass="35413">MNKEETSKKDFKVAINKLRKEKKAIILAHYYQTGDIQDIADYVGDSLALAQWAAKTQAEIIVLCGVHFMGETAKILCPDKKVLVPDLNAGCSLADSCPSDEFTRFVEEHSGYTVISYVNTTAAVKAVSDVIVTSTNAKQIIESFPKDEKIIFGPDRNLGNYINSVTGRNMLLWNGACHVHEQFSVEKVVALKTGYPDAVVLAHPECKSVVLKLADFIGSTAALLKYAVSSNKNCFIVATESGILHEMQKQCPQKTFIPVPPEDSTCACNECSFMRLNTMKKLYNCLKYEFPEIKVDKDIIAKAVGPIRRMLEISNTITMV</sequence>
<dbReference type="Gene3D" id="3.40.50.10800">
    <property type="entry name" value="NadA-like"/>
    <property type="match status" value="3"/>
</dbReference>
<reference evidence="12" key="1">
    <citation type="submission" date="2019-03" db="EMBL/GenBank/DDBJ databases">
        <title>Single cell metagenomics reveals metabolic interactions within the superorganism composed of flagellate Streblomastix strix and complex community of Bacteroidetes bacteria on its surface.</title>
        <authorList>
            <person name="Treitli S.C."/>
            <person name="Kolisko M."/>
            <person name="Husnik F."/>
            <person name="Keeling P."/>
            <person name="Hampl V."/>
        </authorList>
    </citation>
    <scope>NUCLEOTIDE SEQUENCE</scope>
    <source>
        <strain evidence="12">STM</strain>
    </source>
</reference>
<dbReference type="GO" id="GO:0034628">
    <property type="term" value="P:'de novo' NAD+ biosynthetic process from L-aspartate"/>
    <property type="evidence" value="ECO:0007669"/>
    <property type="project" value="TreeGrafter"/>
</dbReference>
<evidence type="ECO:0000256" key="2">
    <source>
        <dbReference type="ARBA" id="ARBA00004496"/>
    </source>
</evidence>
<dbReference type="AlphaFoldDB" id="A0A5J4Q6Z3"/>
<keyword evidence="7" id="KW-0662">Pyridine nucleotide biosynthesis</keyword>
<gene>
    <name evidence="12" type="ORF">EZS27_032955</name>
</gene>
<comment type="subcellular location">
    <subcellularLocation>
        <location evidence="2">Cytoplasm</location>
    </subcellularLocation>
</comment>
<keyword evidence="8 12" id="KW-0808">Transferase</keyword>
<evidence type="ECO:0000256" key="4">
    <source>
        <dbReference type="ARBA" id="ARBA00012669"/>
    </source>
</evidence>
<evidence type="ECO:0000256" key="1">
    <source>
        <dbReference type="ARBA" id="ARBA00001966"/>
    </source>
</evidence>
<dbReference type="Pfam" id="PF02445">
    <property type="entry name" value="NadA"/>
    <property type="match status" value="1"/>
</dbReference>
<dbReference type="GO" id="GO:0005829">
    <property type="term" value="C:cytosol"/>
    <property type="evidence" value="ECO:0007669"/>
    <property type="project" value="TreeGrafter"/>
</dbReference>
<comment type="caution">
    <text evidence="12">The sequence shown here is derived from an EMBL/GenBank/DDBJ whole genome shotgun (WGS) entry which is preliminary data.</text>
</comment>
<comment type="cofactor">
    <cofactor evidence="1">
        <name>[4Fe-4S] cluster</name>
        <dbReference type="ChEBI" id="CHEBI:49883"/>
    </cofactor>
</comment>
<evidence type="ECO:0000256" key="3">
    <source>
        <dbReference type="ARBA" id="ARBA00005065"/>
    </source>
</evidence>
<keyword evidence="6" id="KW-0963">Cytoplasm</keyword>
<evidence type="ECO:0000256" key="6">
    <source>
        <dbReference type="ARBA" id="ARBA00022490"/>
    </source>
</evidence>
<keyword evidence="5" id="KW-0004">4Fe-4S</keyword>
<dbReference type="InterPro" id="IPR023066">
    <property type="entry name" value="Quinolinate_synth_type2"/>
</dbReference>
<dbReference type="HAMAP" id="MF_00568">
    <property type="entry name" value="NadA_type2"/>
    <property type="match status" value="1"/>
</dbReference>
<keyword evidence="11" id="KW-0411">Iron-sulfur</keyword>
<dbReference type="InterPro" id="IPR003473">
    <property type="entry name" value="NadA"/>
</dbReference>
<keyword evidence="10" id="KW-0408">Iron</keyword>
<evidence type="ECO:0000256" key="5">
    <source>
        <dbReference type="ARBA" id="ARBA00022485"/>
    </source>
</evidence>
<evidence type="ECO:0000256" key="7">
    <source>
        <dbReference type="ARBA" id="ARBA00022642"/>
    </source>
</evidence>
<dbReference type="GO" id="GO:0046872">
    <property type="term" value="F:metal ion binding"/>
    <property type="evidence" value="ECO:0007669"/>
    <property type="project" value="UniProtKB-KW"/>
</dbReference>
<proteinExistence type="inferred from homology"/>
<dbReference type="FunFam" id="3.40.50.10800:FF:000001">
    <property type="entry name" value="Quinolinate synthase A"/>
    <property type="match status" value="1"/>
</dbReference>
<comment type="pathway">
    <text evidence="3">Cofactor biosynthesis; NAD(+) biosynthesis; quinolinate from iminoaspartate: step 1/1.</text>
</comment>
<dbReference type="EMBL" id="SNRY01004755">
    <property type="protein sequence ID" value="KAA6316788.1"/>
    <property type="molecule type" value="Genomic_DNA"/>
</dbReference>
<evidence type="ECO:0000256" key="10">
    <source>
        <dbReference type="ARBA" id="ARBA00023004"/>
    </source>
</evidence>
<keyword evidence="9" id="KW-0479">Metal-binding</keyword>
<dbReference type="GO" id="GO:0008987">
    <property type="term" value="F:quinolinate synthetase A activity"/>
    <property type="evidence" value="ECO:0007669"/>
    <property type="project" value="InterPro"/>
</dbReference>
<dbReference type="InterPro" id="IPR036094">
    <property type="entry name" value="NadA_sf"/>
</dbReference>
<accession>A0A5J4Q6Z3</accession>
<dbReference type="SUPFAM" id="SSF142754">
    <property type="entry name" value="NadA-like"/>
    <property type="match status" value="1"/>
</dbReference>
<organism evidence="12">
    <name type="scientific">termite gut metagenome</name>
    <dbReference type="NCBI Taxonomy" id="433724"/>
    <lineage>
        <taxon>unclassified sequences</taxon>
        <taxon>metagenomes</taxon>
        <taxon>organismal metagenomes</taxon>
    </lineage>
</organism>
<dbReference type="FunFam" id="3.40.50.10800:FF:000003">
    <property type="entry name" value="Quinolinate synthase A"/>
    <property type="match status" value="1"/>
</dbReference>
<dbReference type="GO" id="GO:0051539">
    <property type="term" value="F:4 iron, 4 sulfur cluster binding"/>
    <property type="evidence" value="ECO:0007669"/>
    <property type="project" value="UniProtKB-KW"/>
</dbReference>
<evidence type="ECO:0000256" key="8">
    <source>
        <dbReference type="ARBA" id="ARBA00022679"/>
    </source>
</evidence>
<dbReference type="NCBIfam" id="NF006878">
    <property type="entry name" value="PRK09375.1-2"/>
    <property type="match status" value="1"/>
</dbReference>
<dbReference type="UniPathway" id="UPA00253">
    <property type="reaction ID" value="UER00327"/>
</dbReference>
<evidence type="ECO:0000256" key="9">
    <source>
        <dbReference type="ARBA" id="ARBA00022723"/>
    </source>
</evidence>
<dbReference type="PANTHER" id="PTHR30573:SF0">
    <property type="entry name" value="QUINOLINATE SYNTHASE, CHLOROPLASTIC"/>
    <property type="match status" value="1"/>
</dbReference>
<dbReference type="EC" id="2.5.1.72" evidence="4"/>
<protein>
    <recommendedName>
        <fullName evidence="4">quinolinate synthase</fullName>
        <ecNumber evidence="4">2.5.1.72</ecNumber>
    </recommendedName>
</protein>
<evidence type="ECO:0000313" key="12">
    <source>
        <dbReference type="EMBL" id="KAA6316788.1"/>
    </source>
</evidence>